<proteinExistence type="predicted"/>
<name>A0A125NUD0_HYPSL</name>
<dbReference type="STRING" id="121290.APY04_2401"/>
<gene>
    <name evidence="1" type="ORF">APY04_2401</name>
</gene>
<dbReference type="Proteomes" id="UP000059074">
    <property type="component" value="Unassembled WGS sequence"/>
</dbReference>
<organism evidence="1 2">
    <name type="scientific">Hyphomicrobium sulfonivorans</name>
    <dbReference type="NCBI Taxonomy" id="121290"/>
    <lineage>
        <taxon>Bacteria</taxon>
        <taxon>Pseudomonadati</taxon>
        <taxon>Pseudomonadota</taxon>
        <taxon>Alphaproteobacteria</taxon>
        <taxon>Hyphomicrobiales</taxon>
        <taxon>Hyphomicrobiaceae</taxon>
        <taxon>Hyphomicrobium</taxon>
    </lineage>
</organism>
<keyword evidence="2" id="KW-1185">Reference proteome</keyword>
<sequence>MLPADVKASYKVRFTALGEIGTFNFNSQVSGKNYTLTANAKIDTAIFDYRGNMTSVGVVTPAGIVKTQPSSHTFEYRQKALLKKKKLKGLNIAFDRGAVKAVTPPDPLGPKHVPVTAEQLNNVLDPLSGVMALSMADAAKPCDQKLPIYDGKARFDIQFKLLRRSGADHICSVKLVPVSGHKPGEGAASVVNGEIELVMRPVPNANVVIPFSVTVPTVVGTATLISERVDITMPDQKRIALRR</sequence>
<evidence type="ECO:0000313" key="2">
    <source>
        <dbReference type="Proteomes" id="UP000059074"/>
    </source>
</evidence>
<dbReference type="PATRIC" id="fig|121290.4.peg.303"/>
<comment type="caution">
    <text evidence="1">The sequence shown here is derived from an EMBL/GenBank/DDBJ whole genome shotgun (WGS) entry which is preliminary data.</text>
</comment>
<protein>
    <recommendedName>
        <fullName evidence="3">DUF3108 domain-containing protein</fullName>
    </recommendedName>
</protein>
<dbReference type="EMBL" id="LMTR01000073">
    <property type="protein sequence ID" value="KWT66205.1"/>
    <property type="molecule type" value="Genomic_DNA"/>
</dbReference>
<accession>A0A125NUD0</accession>
<dbReference type="AlphaFoldDB" id="A0A125NUD0"/>
<dbReference type="InterPro" id="IPR021457">
    <property type="entry name" value="DUF3108"/>
</dbReference>
<dbReference type="Pfam" id="PF11306">
    <property type="entry name" value="DUF3108"/>
    <property type="match status" value="1"/>
</dbReference>
<evidence type="ECO:0008006" key="3">
    <source>
        <dbReference type="Google" id="ProtNLM"/>
    </source>
</evidence>
<reference evidence="1 2" key="1">
    <citation type="submission" date="2015-10" db="EMBL/GenBank/DDBJ databases">
        <title>Transcriptomic analysis of a linuron degrading triple-species bacterial consortium.</title>
        <authorList>
            <person name="Albers P."/>
        </authorList>
    </citation>
    <scope>NUCLEOTIDE SEQUENCE [LARGE SCALE GENOMIC DNA]</scope>
    <source>
        <strain evidence="1 2">WDL6</strain>
    </source>
</reference>
<evidence type="ECO:0000313" key="1">
    <source>
        <dbReference type="EMBL" id="KWT66205.1"/>
    </source>
</evidence>